<dbReference type="EMBL" id="BAAAFI010000009">
    <property type="protein sequence ID" value="GAA0879171.1"/>
    <property type="molecule type" value="Genomic_DNA"/>
</dbReference>
<accession>A0ABP3YES4</accession>
<evidence type="ECO:0000313" key="3">
    <source>
        <dbReference type="Proteomes" id="UP001500469"/>
    </source>
</evidence>
<comment type="caution">
    <text evidence="2">The sequence shown here is derived from an EMBL/GenBank/DDBJ whole genome shotgun (WGS) entry which is preliminary data.</text>
</comment>
<keyword evidence="1" id="KW-1133">Transmembrane helix</keyword>
<evidence type="ECO:0000256" key="1">
    <source>
        <dbReference type="SAM" id="Phobius"/>
    </source>
</evidence>
<protein>
    <submittedName>
        <fullName evidence="2">Uncharacterized protein</fullName>
    </submittedName>
</protein>
<keyword evidence="1" id="KW-0472">Membrane</keyword>
<keyword evidence="1" id="KW-0812">Transmembrane</keyword>
<gene>
    <name evidence="2" type="ORF">GCM10009119_21390</name>
</gene>
<proteinExistence type="predicted"/>
<keyword evidence="3" id="KW-1185">Reference proteome</keyword>
<name>A0ABP3YES4_9BACT</name>
<dbReference type="Proteomes" id="UP001500469">
    <property type="component" value="Unassembled WGS sequence"/>
</dbReference>
<reference evidence="3" key="1">
    <citation type="journal article" date="2019" name="Int. J. Syst. Evol. Microbiol.">
        <title>The Global Catalogue of Microorganisms (GCM) 10K type strain sequencing project: providing services to taxonomists for standard genome sequencing and annotation.</title>
        <authorList>
            <consortium name="The Broad Institute Genomics Platform"/>
            <consortium name="The Broad Institute Genome Sequencing Center for Infectious Disease"/>
            <person name="Wu L."/>
            <person name="Ma J."/>
        </authorList>
    </citation>
    <scope>NUCLEOTIDE SEQUENCE [LARGE SCALE GENOMIC DNA]</scope>
    <source>
        <strain evidence="3">JCM 16112</strain>
    </source>
</reference>
<evidence type="ECO:0000313" key="2">
    <source>
        <dbReference type="EMBL" id="GAA0879171.1"/>
    </source>
</evidence>
<organism evidence="2 3">
    <name type="scientific">Algoriphagus jejuensis</name>
    <dbReference type="NCBI Taxonomy" id="419934"/>
    <lineage>
        <taxon>Bacteria</taxon>
        <taxon>Pseudomonadati</taxon>
        <taxon>Bacteroidota</taxon>
        <taxon>Cytophagia</taxon>
        <taxon>Cytophagales</taxon>
        <taxon>Cyclobacteriaceae</taxon>
        <taxon>Algoriphagus</taxon>
    </lineage>
</organism>
<feature type="transmembrane region" description="Helical" evidence="1">
    <location>
        <begin position="23"/>
        <end position="46"/>
    </location>
</feature>
<sequence>MVILFPPNQFAFWENEFGSEEQLGSLVAFMMTFSANVAGHLNWVFFNKKKIAKLILGDPIGKLFDAFATRTHAAETVLILMFSTLV</sequence>